<name>A0ABD5RSN3_9EURY</name>
<dbReference type="PROSITE" id="PS51462">
    <property type="entry name" value="NUDIX"/>
    <property type="match status" value="1"/>
</dbReference>
<keyword evidence="2 4" id="KW-0378">Hydrolase</keyword>
<dbReference type="AlphaFoldDB" id="A0ABD5RSN3"/>
<evidence type="ECO:0000313" key="5">
    <source>
        <dbReference type="Proteomes" id="UP001596099"/>
    </source>
</evidence>
<comment type="caution">
    <text evidence="4">The sequence shown here is derived from an EMBL/GenBank/DDBJ whole genome shotgun (WGS) entry which is preliminary data.</text>
</comment>
<comment type="cofactor">
    <cofactor evidence="1">
        <name>Mg(2+)</name>
        <dbReference type="ChEBI" id="CHEBI:18420"/>
    </cofactor>
</comment>
<accession>A0ABD5RSN3</accession>
<dbReference type="EMBL" id="JBHSQH010000001">
    <property type="protein sequence ID" value="MFC5973150.1"/>
    <property type="molecule type" value="Genomic_DNA"/>
</dbReference>
<sequence length="184" mass="21195">MTFDDRWFVAEKADQQAERALHDLRERHDGFLRFERTERVSRGRFRTLADRSRDCGAPFGAHTIVYRDSEELLLVRHEGVGLWVLPGGCVEHQESYRAAARRELREEAGVDVTYDGLAMLTRLTVTDGEYDMTGVLPVFAARAESHEPEVADPDSEISEARWFEELPPDTRDREDLLAWRAEAF</sequence>
<dbReference type="EC" id="3.6.-.-" evidence="4"/>
<organism evidence="4 5">
    <name type="scientific">Halomarina salina</name>
    <dbReference type="NCBI Taxonomy" id="1872699"/>
    <lineage>
        <taxon>Archaea</taxon>
        <taxon>Methanobacteriati</taxon>
        <taxon>Methanobacteriota</taxon>
        <taxon>Stenosarchaea group</taxon>
        <taxon>Halobacteria</taxon>
        <taxon>Halobacteriales</taxon>
        <taxon>Natronomonadaceae</taxon>
        <taxon>Halomarina</taxon>
    </lineage>
</organism>
<dbReference type="PROSITE" id="PS00893">
    <property type="entry name" value="NUDIX_BOX"/>
    <property type="match status" value="1"/>
</dbReference>
<keyword evidence="5" id="KW-1185">Reference proteome</keyword>
<evidence type="ECO:0000256" key="2">
    <source>
        <dbReference type="ARBA" id="ARBA00022801"/>
    </source>
</evidence>
<dbReference type="Gene3D" id="3.90.79.10">
    <property type="entry name" value="Nucleoside Triphosphate Pyrophosphohydrolase"/>
    <property type="match status" value="1"/>
</dbReference>
<evidence type="ECO:0000259" key="3">
    <source>
        <dbReference type="PROSITE" id="PS51462"/>
    </source>
</evidence>
<proteinExistence type="predicted"/>
<protein>
    <submittedName>
        <fullName evidence="4">NUDIX hydrolase</fullName>
        <ecNumber evidence="4">3.6.-.-</ecNumber>
    </submittedName>
</protein>
<evidence type="ECO:0000256" key="1">
    <source>
        <dbReference type="ARBA" id="ARBA00001946"/>
    </source>
</evidence>
<reference evidence="4 5" key="1">
    <citation type="journal article" date="2019" name="Int. J. Syst. Evol. Microbiol.">
        <title>The Global Catalogue of Microorganisms (GCM) 10K type strain sequencing project: providing services to taxonomists for standard genome sequencing and annotation.</title>
        <authorList>
            <consortium name="The Broad Institute Genomics Platform"/>
            <consortium name="The Broad Institute Genome Sequencing Center for Infectious Disease"/>
            <person name="Wu L."/>
            <person name="Ma J."/>
        </authorList>
    </citation>
    <scope>NUCLEOTIDE SEQUENCE [LARGE SCALE GENOMIC DNA]</scope>
    <source>
        <strain evidence="4 5">CGMCC 1.12543</strain>
    </source>
</reference>
<dbReference type="Proteomes" id="UP001596099">
    <property type="component" value="Unassembled WGS sequence"/>
</dbReference>
<feature type="domain" description="Nudix hydrolase" evidence="3">
    <location>
        <begin position="56"/>
        <end position="184"/>
    </location>
</feature>
<dbReference type="InterPro" id="IPR015797">
    <property type="entry name" value="NUDIX_hydrolase-like_dom_sf"/>
</dbReference>
<dbReference type="CDD" id="cd02883">
    <property type="entry name" value="NUDIX_Hydrolase"/>
    <property type="match status" value="1"/>
</dbReference>
<dbReference type="RefSeq" id="WP_247417352.1">
    <property type="nucleotide sequence ID" value="NZ_JALLGW010000001.1"/>
</dbReference>
<dbReference type="InterPro" id="IPR000086">
    <property type="entry name" value="NUDIX_hydrolase_dom"/>
</dbReference>
<dbReference type="Pfam" id="PF00293">
    <property type="entry name" value="NUDIX"/>
    <property type="match status" value="1"/>
</dbReference>
<dbReference type="SUPFAM" id="SSF55811">
    <property type="entry name" value="Nudix"/>
    <property type="match status" value="1"/>
</dbReference>
<dbReference type="PANTHER" id="PTHR43046">
    <property type="entry name" value="GDP-MANNOSE MANNOSYL HYDROLASE"/>
    <property type="match status" value="1"/>
</dbReference>
<gene>
    <name evidence="4" type="ORF">ACFPYI_17600</name>
</gene>
<evidence type="ECO:0000313" key="4">
    <source>
        <dbReference type="EMBL" id="MFC5973150.1"/>
    </source>
</evidence>
<dbReference type="InterPro" id="IPR020084">
    <property type="entry name" value="NUDIX_hydrolase_CS"/>
</dbReference>
<dbReference type="PANTHER" id="PTHR43046:SF16">
    <property type="entry name" value="ADP-RIBOSE PYROPHOSPHATASE YJHB-RELATED"/>
    <property type="match status" value="1"/>
</dbReference>
<dbReference type="GO" id="GO:0016787">
    <property type="term" value="F:hydrolase activity"/>
    <property type="evidence" value="ECO:0007669"/>
    <property type="project" value="UniProtKB-KW"/>
</dbReference>